<evidence type="ECO:0000256" key="10">
    <source>
        <dbReference type="PIRSR" id="PIRSR001480-1"/>
    </source>
</evidence>
<keyword evidence="6 11" id="KW-0862">Zinc</keyword>
<dbReference type="InterPro" id="IPR011051">
    <property type="entry name" value="RmlC_Cupin_sf"/>
</dbReference>
<feature type="domain" description="Phosphomannose isomerase type I catalytic" evidence="13">
    <location>
        <begin position="4"/>
        <end position="152"/>
    </location>
</feature>
<dbReference type="SUPFAM" id="SSF51182">
    <property type="entry name" value="RmlC-like cupins"/>
    <property type="match status" value="1"/>
</dbReference>
<evidence type="ECO:0000256" key="11">
    <source>
        <dbReference type="PIRSR" id="PIRSR001480-2"/>
    </source>
</evidence>
<comment type="catalytic activity">
    <reaction evidence="1">
        <text>D-mannose 6-phosphate = D-fructose 6-phosphate</text>
        <dbReference type="Rhea" id="RHEA:12356"/>
        <dbReference type="ChEBI" id="CHEBI:58735"/>
        <dbReference type="ChEBI" id="CHEBI:61527"/>
        <dbReference type="EC" id="5.3.1.8"/>
    </reaction>
</comment>
<dbReference type="PROSITE" id="PS00965">
    <property type="entry name" value="PMI_I_1"/>
    <property type="match status" value="1"/>
</dbReference>
<dbReference type="GO" id="GO:0005829">
    <property type="term" value="C:cytosol"/>
    <property type="evidence" value="ECO:0007669"/>
    <property type="project" value="TreeGrafter"/>
</dbReference>
<organism evidence="15">
    <name type="scientific">Parasteatoda tepidariorum</name>
    <name type="common">Common house spider</name>
    <name type="synonym">Achaearanea tepidariorum</name>
    <dbReference type="NCBI Taxonomy" id="114398"/>
    <lineage>
        <taxon>Eukaryota</taxon>
        <taxon>Metazoa</taxon>
        <taxon>Ecdysozoa</taxon>
        <taxon>Arthropoda</taxon>
        <taxon>Chelicerata</taxon>
        <taxon>Arachnida</taxon>
        <taxon>Araneae</taxon>
        <taxon>Araneomorphae</taxon>
        <taxon>Entelegynae</taxon>
        <taxon>Araneoidea</taxon>
        <taxon>Theridiidae</taxon>
        <taxon>Parasteatoda</taxon>
    </lineage>
</organism>
<dbReference type="Gene3D" id="1.10.441.10">
    <property type="entry name" value="Phosphomannose Isomerase, domain 2"/>
    <property type="match status" value="1"/>
</dbReference>
<dbReference type="PANTHER" id="PTHR10309:SF0">
    <property type="entry name" value="MANNOSE-6-PHOSPHATE ISOMERASE"/>
    <property type="match status" value="1"/>
</dbReference>
<dbReference type="InterPro" id="IPR014710">
    <property type="entry name" value="RmlC-like_jellyroll"/>
</dbReference>
<evidence type="ECO:0000256" key="8">
    <source>
        <dbReference type="ARBA" id="ARBA00029741"/>
    </source>
</evidence>
<dbReference type="InterPro" id="IPR001250">
    <property type="entry name" value="Man6P_Isoase-1"/>
</dbReference>
<dbReference type="NCBIfam" id="TIGR00218">
    <property type="entry name" value="manA"/>
    <property type="match status" value="1"/>
</dbReference>
<dbReference type="Pfam" id="PF20512">
    <property type="entry name" value="PMI_typeI_hel"/>
    <property type="match status" value="1"/>
</dbReference>
<dbReference type="Gene3D" id="2.60.120.10">
    <property type="entry name" value="Jelly Rolls"/>
    <property type="match status" value="2"/>
</dbReference>
<evidence type="ECO:0000259" key="14">
    <source>
        <dbReference type="Pfam" id="PF20512"/>
    </source>
</evidence>
<dbReference type="Pfam" id="PF20511">
    <property type="entry name" value="PMI_typeI_cat"/>
    <property type="match status" value="1"/>
</dbReference>
<dbReference type="InterPro" id="IPR046458">
    <property type="entry name" value="PMI_typeI_hel"/>
</dbReference>
<dbReference type="PANTHER" id="PTHR10309">
    <property type="entry name" value="MANNOSE-6-PHOSPHATE ISOMERASE"/>
    <property type="match status" value="1"/>
</dbReference>
<dbReference type="OrthoDB" id="6605218at2759"/>
<accession>A0A2L2YLR0</accession>
<evidence type="ECO:0000256" key="9">
    <source>
        <dbReference type="ARBA" id="ARBA00030762"/>
    </source>
</evidence>
<evidence type="ECO:0000256" key="4">
    <source>
        <dbReference type="ARBA" id="ARBA00011956"/>
    </source>
</evidence>
<dbReference type="InterPro" id="IPR018050">
    <property type="entry name" value="Pmannose_isomerase-type1_CS"/>
</dbReference>
<dbReference type="GO" id="GO:0004476">
    <property type="term" value="F:mannose-6-phosphate isomerase activity"/>
    <property type="evidence" value="ECO:0007669"/>
    <property type="project" value="UniProtKB-EC"/>
</dbReference>
<evidence type="ECO:0000256" key="1">
    <source>
        <dbReference type="ARBA" id="ARBA00000757"/>
    </source>
</evidence>
<comment type="pathway">
    <text evidence="2 12">Nucleotide-sugar biosynthesis; GDP-alpha-D-mannose biosynthesis; alpha-D-mannose 1-phosphate from D-fructose 6-phosphate: step 1/2.</text>
</comment>
<proteinExistence type="evidence at transcript level"/>
<dbReference type="InterPro" id="IPR016305">
    <property type="entry name" value="Mannose-6-P_Isomerase"/>
</dbReference>
<dbReference type="GO" id="GO:0005975">
    <property type="term" value="P:carbohydrate metabolic process"/>
    <property type="evidence" value="ECO:0007669"/>
    <property type="project" value="InterPro"/>
</dbReference>
<evidence type="ECO:0000256" key="3">
    <source>
        <dbReference type="ARBA" id="ARBA00010772"/>
    </source>
</evidence>
<evidence type="ECO:0000313" key="15">
    <source>
        <dbReference type="EMBL" id="LAA09053.1"/>
    </source>
</evidence>
<evidence type="ECO:0000256" key="12">
    <source>
        <dbReference type="RuleBase" id="RU004248"/>
    </source>
</evidence>
<dbReference type="CDD" id="cd07011">
    <property type="entry name" value="cupin_PMI_type_I_N"/>
    <property type="match status" value="1"/>
</dbReference>
<evidence type="ECO:0000256" key="6">
    <source>
        <dbReference type="ARBA" id="ARBA00022833"/>
    </source>
</evidence>
<comment type="similarity">
    <text evidence="3">Belongs to the mannose-6-phosphate isomerase type 1 family.</text>
</comment>
<evidence type="ECO:0000256" key="5">
    <source>
        <dbReference type="ARBA" id="ARBA00022723"/>
    </source>
</evidence>
<dbReference type="AlphaFoldDB" id="A0A2L2YLR0"/>
<evidence type="ECO:0000259" key="13">
    <source>
        <dbReference type="Pfam" id="PF20511"/>
    </source>
</evidence>
<dbReference type="EMBL" id="IAAA01030084">
    <property type="protein sequence ID" value="LAA09053.1"/>
    <property type="molecule type" value="mRNA"/>
</dbReference>
<feature type="binding site" evidence="11">
    <location>
        <position position="108"/>
    </location>
    <ligand>
        <name>Zn(2+)</name>
        <dbReference type="ChEBI" id="CHEBI:29105"/>
    </ligand>
</feature>
<protein>
    <recommendedName>
        <fullName evidence="4">mannose-6-phosphate isomerase</fullName>
        <ecNumber evidence="4">5.3.1.8</ecNumber>
    </recommendedName>
    <alternativeName>
        <fullName evidence="8">Phosphohexomutase</fullName>
    </alternativeName>
    <alternativeName>
        <fullName evidence="9">Phosphomannose isomerase</fullName>
    </alternativeName>
</protein>
<dbReference type="UniPathway" id="UPA00126">
    <property type="reaction ID" value="UER00423"/>
</dbReference>
<comment type="cofactor">
    <cofactor evidence="11">
        <name>Zn(2+)</name>
        <dbReference type="ChEBI" id="CHEBI:29105"/>
    </cofactor>
    <text evidence="11">Binds 1 zinc ion per subunit.</text>
</comment>
<dbReference type="InterPro" id="IPR046457">
    <property type="entry name" value="PMI_typeI_cat"/>
</dbReference>
<feature type="binding site" evidence="11">
    <location>
        <position position="135"/>
    </location>
    <ligand>
        <name>Zn(2+)</name>
        <dbReference type="ChEBI" id="CHEBI:29105"/>
    </ligand>
</feature>
<feature type="binding site" evidence="11">
    <location>
        <position position="264"/>
    </location>
    <ligand>
        <name>Zn(2+)</name>
        <dbReference type="ChEBI" id="CHEBI:29105"/>
    </ligand>
</feature>
<reference evidence="15" key="1">
    <citation type="journal article" date="2016" name="Mol. Ecol. Resour.">
        <title>Evaluation of the impact of RNA preservation methods of spiders for de novo transcriptome assembly.</title>
        <authorList>
            <person name="Kono N."/>
            <person name="Nakamura H."/>
            <person name="Ito Y."/>
            <person name="Tomita M."/>
            <person name="Arakawa K."/>
        </authorList>
    </citation>
    <scope>NUCLEOTIDE SEQUENCE</scope>
    <source>
        <tissue evidence="15">Whole body</tissue>
    </source>
</reference>
<dbReference type="PIRSF" id="PIRSF001480">
    <property type="entry name" value="Mannose-6-phosphate_isomerase"/>
    <property type="match status" value="1"/>
</dbReference>
<feature type="binding site" evidence="11">
    <location>
        <position position="110"/>
    </location>
    <ligand>
        <name>Zn(2+)</name>
        <dbReference type="ChEBI" id="CHEBI:29105"/>
    </ligand>
</feature>
<feature type="active site" evidence="10">
    <location>
        <position position="283"/>
    </location>
</feature>
<dbReference type="GO" id="GO:0008270">
    <property type="term" value="F:zinc ion binding"/>
    <property type="evidence" value="ECO:0007669"/>
    <property type="project" value="InterPro"/>
</dbReference>
<name>A0A2L2YLR0_PARTP</name>
<evidence type="ECO:0000256" key="7">
    <source>
        <dbReference type="ARBA" id="ARBA00023235"/>
    </source>
</evidence>
<dbReference type="PRINTS" id="PR00714">
    <property type="entry name" value="MAN6PISMRASE"/>
</dbReference>
<dbReference type="PROSITE" id="PS00966">
    <property type="entry name" value="PMI_I_2"/>
    <property type="match status" value="1"/>
</dbReference>
<dbReference type="GO" id="GO:0009298">
    <property type="term" value="P:GDP-mannose biosynthetic process"/>
    <property type="evidence" value="ECO:0007669"/>
    <property type="project" value="UniProtKB-UniPathway"/>
</dbReference>
<keyword evidence="7 15" id="KW-0413">Isomerase</keyword>
<dbReference type="FunFam" id="2.60.120.10:FF:000044">
    <property type="entry name" value="Mannose-6-phosphate isomerase"/>
    <property type="match status" value="1"/>
</dbReference>
<evidence type="ECO:0000256" key="2">
    <source>
        <dbReference type="ARBA" id="ARBA00004666"/>
    </source>
</evidence>
<feature type="domain" description="Phosphomannose isomerase type I helical insertion" evidence="14">
    <location>
        <begin position="180"/>
        <end position="245"/>
    </location>
</feature>
<dbReference type="EC" id="5.3.1.8" evidence="4"/>
<keyword evidence="5 11" id="KW-0479">Metal-binding</keyword>
<sequence>MDLVFKIRGVIKNYEWGKLGVNSMVAVLQRSADDNFKIMDDLPYSELWLGTHDSGPATIPHLANKKLLDWLQMNPLSLGENISKEFASSAGLPFLFKVLSVNKALSIQVHPDKQTASKLHKEFPQHYPDDNHKPELAIALTNFKALCGFRPLNEIKAFLQEITELQKIINVDLVKSFLEKGDLRSVFTALMTSSSSVYEAQILQIIENFKCNKYTSDLSMSVKDIFLQICEQYPSDIGCVCIFFLNYVKLKSGEAIFLAANEPHAYLSGDCIECMACSDNVVRAGLTPKFRDVQTLCSILTYICKSAEENMFVPQKDVNDPFVLTYAPPVKEFAIDSITLPSDTIEYKLKTFQSASILLIIKGSGVSCYEKGEVNLNIGCALFISANCDVIVKPSEELLMFRAYCLG</sequence>